<dbReference type="SUPFAM" id="SSF49344">
    <property type="entry name" value="CBD9-like"/>
    <property type="match status" value="1"/>
</dbReference>
<evidence type="ECO:0000259" key="5">
    <source>
        <dbReference type="Pfam" id="PF06452"/>
    </source>
</evidence>
<sequence>MMVVRKWLTVIAAAALLLSLLHPAVYAEDTQTAGNFLESVEPPPGFIDPLDTFSLAAKRTNLYLEGGNPAYYGGDTKRATRATTAAGYLTYTTPYDIESFAVHGYSYNAVPFVPLKLYVSKDGEAFTELEVTPVLSGEPVFAWQLYVYEAAGLPEGTRALKIELSGDSKSWTPQISQVLINRNTLSVTAEPPEGFIGSETLMVRLQTATPGASIYYRTEENAAYQLYTEPISLTKFTLLDTYAAAEWLQPSPARVYTYFALADIQIDRYGQRTSASFASKVTSDEELQADVAYDEAYYGALEAPAHFDSYGGLMGSAEALNLQAKGFFNIQHAQGKPVLVAPGGNVYFSNGVNAISNNETFTNVAGREQIYEWIPSYDSEYRAAFTGSKDNFSYYMANKYRKTGTIPTNSSFYAEAAERIRKWGFNSAGAWGSGEYARQNQLPYTLVLPLNSMSKPSEIKVFDIFAEGAEQQIDEALAKSLPSLKDDPLLIGYFVDNEYHYEKFLTTVPKLKASKTGLKRRFVQLLEEKYGDIATFNANWETSYAAFTELGEASLFIDTAAAAADIEAFFRLYLNTYYETVTRLFRQYDPNHLLLGDRWLTLPMQSTKIRGILAEEAGKYMDVISINHYNRNLDTDMLNDVYAKSGGKPILLSEWSYGTAEQGLNPIVLGAAATEEERMLRYRNYVEGAASLGYVVGTHWFDYVDQAATGRWFEGHTGESYNTGLINVADRPYTRFLEGVMETNNRVYDVLLGNAQPFRHDFGDSDPGPAPDNRMLDIPYVAEPGPIDGIASDLPGTAGSAILTEADLVAGNGAEGMTAGYQFAWDEQHLYVTASVTEPTPMNNPYRNSSLWKGDGIELFVGPDELAVGGDLIYSDRQLILSAGLTDGLPYWMWFNTGRQAEIDMAVAPVPDGTGYVLEAAIPWTSLKMSPQEGTKFLFDFGFDDSEDGQSRKRQWIWNGTNRNNLDRGLWGEARLTGPAVRETAEVDYTGTRVSRSDTAIPIVATIVTSSGQIAGAGLPVQFHLTAIGTNGERVPVEASELERIIETDENGTASVLAELPEGLYSVRAELLENDRYQTAYTEAVIAIEPAGGAAFRMNGFLLLAGNDNMGRGGEKLHVNSQIGGRGEDHWRLKLPGGEKLDVTMIEWAVTSGESAYWQGRTTLDGKPVTIRMAATADGKETKASIFVWEGEATSGEPILSVLDAVFSGRFSILK</sequence>
<dbReference type="SUPFAM" id="SSF51445">
    <property type="entry name" value="(Trans)glycosidases"/>
    <property type="match status" value="1"/>
</dbReference>
<dbReference type="Gene3D" id="2.60.40.1190">
    <property type="match status" value="1"/>
</dbReference>
<comment type="caution">
    <text evidence="6">The sequence shown here is derived from an EMBL/GenBank/DDBJ whole genome shotgun (WGS) entry which is preliminary data.</text>
</comment>
<evidence type="ECO:0000256" key="2">
    <source>
        <dbReference type="ARBA" id="ARBA00023295"/>
    </source>
</evidence>
<organism evidence="6 7">
    <name type="scientific">Paenibacillus soyae</name>
    <dbReference type="NCBI Taxonomy" id="2969249"/>
    <lineage>
        <taxon>Bacteria</taxon>
        <taxon>Bacillati</taxon>
        <taxon>Bacillota</taxon>
        <taxon>Bacilli</taxon>
        <taxon>Bacillales</taxon>
        <taxon>Paenibacillaceae</taxon>
        <taxon>Paenibacillus</taxon>
    </lineage>
</organism>
<keyword evidence="3" id="KW-0732">Signal</keyword>
<feature type="signal peptide" evidence="3">
    <location>
        <begin position="1"/>
        <end position="27"/>
    </location>
</feature>
<feature type="domain" description="Carbohydrate-binding" evidence="5">
    <location>
        <begin position="809"/>
        <end position="978"/>
    </location>
</feature>
<dbReference type="InterPro" id="IPR010502">
    <property type="entry name" value="Carb-bd_dom_fam9"/>
</dbReference>
<dbReference type="EMBL" id="JANIPJ010000012">
    <property type="protein sequence ID" value="MCR2805618.1"/>
    <property type="molecule type" value="Genomic_DNA"/>
</dbReference>
<evidence type="ECO:0000313" key="6">
    <source>
        <dbReference type="EMBL" id="MCR2805618.1"/>
    </source>
</evidence>
<dbReference type="Gene3D" id="3.20.20.80">
    <property type="entry name" value="Glycosidases"/>
    <property type="match status" value="1"/>
</dbReference>
<evidence type="ECO:0000259" key="4">
    <source>
        <dbReference type="Pfam" id="PF02449"/>
    </source>
</evidence>
<dbReference type="GO" id="GO:0004565">
    <property type="term" value="F:beta-galactosidase activity"/>
    <property type="evidence" value="ECO:0007669"/>
    <property type="project" value="UniProtKB-EC"/>
</dbReference>
<keyword evidence="1 6" id="KW-0378">Hydrolase</keyword>
<keyword evidence="7" id="KW-1185">Reference proteome</keyword>
<dbReference type="InterPro" id="IPR017853">
    <property type="entry name" value="GH"/>
</dbReference>
<reference evidence="6" key="1">
    <citation type="submission" date="2022-08" db="EMBL/GenBank/DDBJ databases">
        <title>The genomic sequence of strain Paenibacillus sp. SCIV0701.</title>
        <authorList>
            <person name="Zhao H."/>
        </authorList>
    </citation>
    <scope>NUCLEOTIDE SEQUENCE</scope>
    <source>
        <strain evidence="6">SCIV0701</strain>
    </source>
</reference>
<dbReference type="Pfam" id="PF02449">
    <property type="entry name" value="Glyco_hydro_42"/>
    <property type="match status" value="1"/>
</dbReference>
<evidence type="ECO:0000313" key="7">
    <source>
        <dbReference type="Proteomes" id="UP001141950"/>
    </source>
</evidence>
<dbReference type="EC" id="3.2.1.23" evidence="6"/>
<evidence type="ECO:0000256" key="1">
    <source>
        <dbReference type="ARBA" id="ARBA00022801"/>
    </source>
</evidence>
<proteinExistence type="predicted"/>
<feature type="domain" description="Glycoside hydrolase family 42 N-terminal" evidence="4">
    <location>
        <begin position="472"/>
        <end position="634"/>
    </location>
</feature>
<name>A0A9X2MP54_9BACL</name>
<evidence type="ECO:0000256" key="3">
    <source>
        <dbReference type="SAM" id="SignalP"/>
    </source>
</evidence>
<dbReference type="GO" id="GO:0009341">
    <property type="term" value="C:beta-galactosidase complex"/>
    <property type="evidence" value="ECO:0007669"/>
    <property type="project" value="InterPro"/>
</dbReference>
<accession>A0A9X2MP54</accession>
<feature type="chain" id="PRO_5041000073" evidence="3">
    <location>
        <begin position="28"/>
        <end position="1215"/>
    </location>
</feature>
<dbReference type="Pfam" id="PF06452">
    <property type="entry name" value="CBM9_1"/>
    <property type="match status" value="1"/>
</dbReference>
<keyword evidence="2 6" id="KW-0326">Glycosidase</keyword>
<dbReference type="RefSeq" id="WP_257448288.1">
    <property type="nucleotide sequence ID" value="NZ_JANIPJ010000012.1"/>
</dbReference>
<protein>
    <submittedName>
        <fullName evidence="6">Beta-galactosidase</fullName>
        <ecNumber evidence="6">3.2.1.23</ecNumber>
    </submittedName>
</protein>
<dbReference type="AlphaFoldDB" id="A0A9X2MP54"/>
<dbReference type="InterPro" id="IPR013529">
    <property type="entry name" value="Glyco_hydro_42_N"/>
</dbReference>
<dbReference type="GO" id="GO:0030246">
    <property type="term" value="F:carbohydrate binding"/>
    <property type="evidence" value="ECO:0007669"/>
    <property type="project" value="InterPro"/>
</dbReference>
<gene>
    <name evidence="6" type="ORF">NQZ67_17175</name>
</gene>
<dbReference type="GO" id="GO:0016052">
    <property type="term" value="P:carbohydrate catabolic process"/>
    <property type="evidence" value="ECO:0007669"/>
    <property type="project" value="InterPro"/>
</dbReference>
<dbReference type="Proteomes" id="UP001141950">
    <property type="component" value="Unassembled WGS sequence"/>
</dbReference>